<gene>
    <name evidence="1" type="ORF">N47_P16830</name>
</gene>
<organism evidence="1">
    <name type="scientific">uncultured Desulfobacterium sp</name>
    <dbReference type="NCBI Taxonomy" id="201089"/>
    <lineage>
        <taxon>Bacteria</taxon>
        <taxon>Pseudomonadati</taxon>
        <taxon>Thermodesulfobacteriota</taxon>
        <taxon>Desulfobacteria</taxon>
        <taxon>Desulfobacterales</taxon>
        <taxon>Desulfobacteriaceae</taxon>
        <taxon>Desulfobacterium</taxon>
        <taxon>environmental samples</taxon>
    </lineage>
</organism>
<sequence length="79" mass="8821">MTYWWASKLNPTLLVAYNPGKHGEGGTCMLKPSIKWYITPQLYTDLRLQAFMGDSEASNGFSAGIKTASEATLRVGYEW</sequence>
<evidence type="ECO:0000313" key="1">
    <source>
        <dbReference type="EMBL" id="CBX28978.1"/>
    </source>
</evidence>
<dbReference type="AlphaFoldDB" id="E1YEI4"/>
<accession>E1YEI4</accession>
<name>E1YEI4_9BACT</name>
<protein>
    <submittedName>
        <fullName evidence="1">Uncharacterized protein</fullName>
    </submittedName>
</protein>
<proteinExistence type="predicted"/>
<dbReference type="EMBL" id="FR695871">
    <property type="protein sequence ID" value="CBX28978.1"/>
    <property type="molecule type" value="Genomic_DNA"/>
</dbReference>
<reference evidence="1" key="1">
    <citation type="journal article" date="2011" name="Environ. Microbiol.">
        <title>Genomic insights into the metabolic potential of the polycyclic aromatic hydrocarbon degrading sulfate-reducing Deltaproteobacterium N47.</title>
        <authorList>
            <person name="Bergmann F."/>
            <person name="Selesi D."/>
            <person name="Weinmaier T."/>
            <person name="Tischler P."/>
            <person name="Rattei T."/>
            <person name="Meckenstock R.U."/>
        </authorList>
    </citation>
    <scope>NUCLEOTIDE SEQUENCE</scope>
</reference>